<reference evidence="1 2" key="1">
    <citation type="journal article" date="2021" name="Elife">
        <title>Chloroplast acquisition without the gene transfer in kleptoplastic sea slugs, Plakobranchus ocellatus.</title>
        <authorList>
            <person name="Maeda T."/>
            <person name="Takahashi S."/>
            <person name="Yoshida T."/>
            <person name="Shimamura S."/>
            <person name="Takaki Y."/>
            <person name="Nagai Y."/>
            <person name="Toyoda A."/>
            <person name="Suzuki Y."/>
            <person name="Arimoto A."/>
            <person name="Ishii H."/>
            <person name="Satoh N."/>
            <person name="Nishiyama T."/>
            <person name="Hasebe M."/>
            <person name="Maruyama T."/>
            <person name="Minagawa J."/>
            <person name="Obokata J."/>
            <person name="Shigenobu S."/>
        </authorList>
    </citation>
    <scope>NUCLEOTIDE SEQUENCE [LARGE SCALE GENOMIC DNA]</scope>
</reference>
<dbReference type="Proteomes" id="UP000735302">
    <property type="component" value="Unassembled WGS sequence"/>
</dbReference>
<dbReference type="AlphaFoldDB" id="A0AAV4BNX4"/>
<evidence type="ECO:0000313" key="1">
    <source>
        <dbReference type="EMBL" id="GFO21814.1"/>
    </source>
</evidence>
<dbReference type="EMBL" id="BLXT01005284">
    <property type="protein sequence ID" value="GFO21814.1"/>
    <property type="molecule type" value="Genomic_DNA"/>
</dbReference>
<protein>
    <submittedName>
        <fullName evidence="1">Uncharacterized protein</fullName>
    </submittedName>
</protein>
<organism evidence="1 2">
    <name type="scientific">Plakobranchus ocellatus</name>
    <dbReference type="NCBI Taxonomy" id="259542"/>
    <lineage>
        <taxon>Eukaryota</taxon>
        <taxon>Metazoa</taxon>
        <taxon>Spiralia</taxon>
        <taxon>Lophotrochozoa</taxon>
        <taxon>Mollusca</taxon>
        <taxon>Gastropoda</taxon>
        <taxon>Heterobranchia</taxon>
        <taxon>Euthyneura</taxon>
        <taxon>Panpulmonata</taxon>
        <taxon>Sacoglossa</taxon>
        <taxon>Placobranchoidea</taxon>
        <taxon>Plakobranchidae</taxon>
        <taxon>Plakobranchus</taxon>
    </lineage>
</organism>
<accession>A0AAV4BNX4</accession>
<comment type="caution">
    <text evidence="1">The sequence shown here is derived from an EMBL/GenBank/DDBJ whole genome shotgun (WGS) entry which is preliminary data.</text>
</comment>
<keyword evidence="2" id="KW-1185">Reference proteome</keyword>
<proteinExistence type="predicted"/>
<name>A0AAV4BNX4_9GAST</name>
<sequence>MVSETLRPWPGTSRRSLVSATFTTIGTLDKRSESGGARRHVCNVMVKTRSALFPDMISPKFAIGGFTRLIHMLEELFQTAFLASHAMCRLAKSARSFFKI</sequence>
<evidence type="ECO:0000313" key="2">
    <source>
        <dbReference type="Proteomes" id="UP000735302"/>
    </source>
</evidence>
<gene>
    <name evidence="1" type="ORF">PoB_004831900</name>
</gene>